<evidence type="ECO:0000313" key="2">
    <source>
        <dbReference type="Proteomes" id="UP000550729"/>
    </source>
</evidence>
<proteinExistence type="predicted"/>
<gene>
    <name evidence="1" type="ORF">HH308_20970</name>
</gene>
<dbReference type="Proteomes" id="UP000550729">
    <property type="component" value="Unassembled WGS sequence"/>
</dbReference>
<name>A0A848KZP8_9ACTN</name>
<protein>
    <submittedName>
        <fullName evidence="1">Ferredoxin</fullName>
    </submittedName>
</protein>
<dbReference type="AlphaFoldDB" id="A0A848KZP8"/>
<organism evidence="1 2">
    <name type="scientific">Gordonia asplenii</name>
    <dbReference type="NCBI Taxonomy" id="2725283"/>
    <lineage>
        <taxon>Bacteria</taxon>
        <taxon>Bacillati</taxon>
        <taxon>Actinomycetota</taxon>
        <taxon>Actinomycetes</taxon>
        <taxon>Mycobacteriales</taxon>
        <taxon>Gordoniaceae</taxon>
        <taxon>Gordonia</taxon>
    </lineage>
</organism>
<evidence type="ECO:0000313" key="1">
    <source>
        <dbReference type="EMBL" id="NMO03692.1"/>
    </source>
</evidence>
<dbReference type="Pfam" id="PF13370">
    <property type="entry name" value="Fer4_13"/>
    <property type="match status" value="1"/>
</dbReference>
<sequence length="74" mass="7573">MSQAQLLVVDRAACAGHGLCYGTAPDLIDCNDQGDPIVPDRPLGADEVELAREAILVCPERALTLATAPAAAAS</sequence>
<dbReference type="Gene3D" id="3.30.70.20">
    <property type="match status" value="1"/>
</dbReference>
<keyword evidence="2" id="KW-1185">Reference proteome</keyword>
<accession>A0A848KZP8</accession>
<comment type="caution">
    <text evidence="1">The sequence shown here is derived from an EMBL/GenBank/DDBJ whole genome shotgun (WGS) entry which is preliminary data.</text>
</comment>
<reference evidence="1 2" key="1">
    <citation type="submission" date="2020-04" db="EMBL/GenBank/DDBJ databases">
        <title>Gordonia sp. nov. TBRC 11910.</title>
        <authorList>
            <person name="Suriyachadkun C."/>
        </authorList>
    </citation>
    <scope>NUCLEOTIDE SEQUENCE [LARGE SCALE GENOMIC DNA]</scope>
    <source>
        <strain evidence="1 2">TBRC 11910</strain>
    </source>
</reference>
<dbReference type="EMBL" id="JABBNB010000026">
    <property type="protein sequence ID" value="NMO03692.1"/>
    <property type="molecule type" value="Genomic_DNA"/>
</dbReference>
<dbReference type="SUPFAM" id="SSF54862">
    <property type="entry name" value="4Fe-4S ferredoxins"/>
    <property type="match status" value="1"/>
</dbReference>